<evidence type="ECO:0000313" key="1">
    <source>
        <dbReference type="EMBL" id="AUN96889.1"/>
    </source>
</evidence>
<dbReference type="Gene3D" id="3.50.70.20">
    <property type="entry name" value="Cytochrome P460"/>
    <property type="match status" value="1"/>
</dbReference>
<accession>A0A2K9NMZ0</accession>
<reference evidence="1 2" key="1">
    <citation type="submission" date="2018-01" db="EMBL/GenBank/DDBJ databases">
        <title>Complete genome sequence of Bacteriovorax stolpii DSM12778.</title>
        <authorList>
            <person name="Tang B."/>
            <person name="Chang J."/>
        </authorList>
    </citation>
    <scope>NUCLEOTIDE SEQUENCE [LARGE SCALE GENOMIC DNA]</scope>
    <source>
        <strain evidence="1 2">DSM 12778</strain>
    </source>
</reference>
<dbReference type="Pfam" id="PF16694">
    <property type="entry name" value="Cytochrome_P460"/>
    <property type="match status" value="1"/>
</dbReference>
<evidence type="ECO:0000313" key="2">
    <source>
        <dbReference type="Proteomes" id="UP000235584"/>
    </source>
</evidence>
<name>A0A2K9NMZ0_BACTC</name>
<gene>
    <name evidence="1" type="ORF">C0V70_01960</name>
</gene>
<dbReference type="InterPro" id="IPR038142">
    <property type="entry name" value="Cytochrome_P460_sp"/>
</dbReference>
<dbReference type="InterPro" id="IPR032033">
    <property type="entry name" value="Cytochrome_P460"/>
</dbReference>
<sequence>MSSFKLKHVFFLLLTVSIMACRFSANDNSLNEDLKKKLKDTKNPVSEDVLNGMKWEEFENFYRDWRMVTSTFRTDRDQLRVIFANDIAWKALNEGKPFPDGAMFAKTGFQVEEDERFPSSKIPSNQLRLMVMKRDHKLYPDTDGWGYALMNRRRLERLEKGEVPEKYESITDFQTSCHACHQLASNTDFVFSKPMLNNVLGRTTSVNGMETLISKFQKANAPFSQKVALEIFQEMGVDKKHLENLWYMEMPLFEGALPELRASLTKFTGKNNHNYLVFDPASQLYALSIPENSLKKCQSAQKYYTGCLDKKIPRKNMVEVTHIVTICDGQELTH</sequence>
<proteinExistence type="predicted"/>
<dbReference type="CDD" id="cd20753">
    <property type="entry name" value="cyt_P460_Mc-like"/>
    <property type="match status" value="1"/>
</dbReference>
<dbReference type="EMBL" id="CP025704">
    <property type="protein sequence ID" value="AUN96889.1"/>
    <property type="molecule type" value="Genomic_DNA"/>
</dbReference>
<keyword evidence="2" id="KW-1185">Reference proteome</keyword>
<dbReference type="AlphaFoldDB" id="A0A2K9NMZ0"/>
<dbReference type="RefSeq" id="WP_102242184.1">
    <property type="nucleotide sequence ID" value="NZ_CP025704.1"/>
</dbReference>
<organism evidence="1 2">
    <name type="scientific">Bacteriovorax stolpii</name>
    <name type="common">Bdellovibrio stolpii</name>
    <dbReference type="NCBI Taxonomy" id="960"/>
    <lineage>
        <taxon>Bacteria</taxon>
        <taxon>Pseudomonadati</taxon>
        <taxon>Bdellovibrionota</taxon>
        <taxon>Bacteriovoracia</taxon>
        <taxon>Bacteriovoracales</taxon>
        <taxon>Bacteriovoracaceae</taxon>
        <taxon>Bacteriovorax</taxon>
    </lineage>
</organism>
<protein>
    <submittedName>
        <fullName evidence="1">Uncharacterized protein</fullName>
    </submittedName>
</protein>
<dbReference type="PROSITE" id="PS51257">
    <property type="entry name" value="PROKAR_LIPOPROTEIN"/>
    <property type="match status" value="1"/>
</dbReference>
<dbReference type="OrthoDB" id="511546at2"/>
<dbReference type="KEGG" id="bsto:C0V70_01960"/>
<dbReference type="Proteomes" id="UP000235584">
    <property type="component" value="Chromosome"/>
</dbReference>